<keyword evidence="1" id="KW-0812">Transmembrane</keyword>
<dbReference type="Proteomes" id="UP000232688">
    <property type="component" value="Unassembled WGS sequence"/>
</dbReference>
<reference evidence="3 6" key="2">
    <citation type="submission" date="2017-09" db="EMBL/GenBank/DDBJ databases">
        <title>Extensive intraspecific genome diversity in a model arbuscular mycorrhizal fungus.</title>
        <authorList>
            <person name="Chen E.C."/>
            <person name="Morin E."/>
            <person name="Beaudet D."/>
            <person name="Noel J."/>
            <person name="Ndikumana S."/>
            <person name="Charron P."/>
            <person name="St-Onge C."/>
            <person name="Giorgi J."/>
            <person name="Grigoriev I.V."/>
            <person name="Roux C."/>
            <person name="Martin F.M."/>
            <person name="Corradi N."/>
        </authorList>
    </citation>
    <scope>NUCLEOTIDE SEQUENCE [LARGE SCALE GENOMIC DNA]</scope>
    <source>
        <strain evidence="3 6">A5</strain>
    </source>
</reference>
<dbReference type="SUPFAM" id="SSF53474">
    <property type="entry name" value="alpha/beta-Hydrolases"/>
    <property type="match status" value="1"/>
</dbReference>
<evidence type="ECO:0000256" key="1">
    <source>
        <dbReference type="SAM" id="Phobius"/>
    </source>
</evidence>
<dbReference type="VEuPathDB" id="FungiDB:RhiirA1_446365"/>
<evidence type="ECO:0000313" key="3">
    <source>
        <dbReference type="EMBL" id="PKC16473.1"/>
    </source>
</evidence>
<dbReference type="EMBL" id="LLXH01001970">
    <property type="protein sequence ID" value="PKC56957.1"/>
    <property type="molecule type" value="Genomic_DNA"/>
</dbReference>
<reference evidence="3 6" key="1">
    <citation type="submission" date="2016-04" db="EMBL/GenBank/DDBJ databases">
        <title>Genome analyses suggest a sexual origin of heterokaryosis in a supposedly ancient asexual fungus.</title>
        <authorList>
            <person name="Ropars J."/>
            <person name="Sedzielewska K."/>
            <person name="Noel J."/>
            <person name="Charron P."/>
            <person name="Farinelli L."/>
            <person name="Marton T."/>
            <person name="Kruger M."/>
            <person name="Pelin A."/>
            <person name="Brachmann A."/>
            <person name="Corradi N."/>
        </authorList>
    </citation>
    <scope>NUCLEOTIDE SEQUENCE [LARGE SCALE GENOMIC DNA]</scope>
    <source>
        <strain evidence="3 6">A5</strain>
    </source>
</reference>
<sequence length="446" mass="49640">METEYTQQSIIEYAQLAQQCYNVPNETHQLPKDWEVIFAPENQGTWDTFYALYVNTVKKEVVLGIRGTDKLLNILTDTGLFVAVLKGKPIKPPDTSQVENLAKYIHHFNLNISAEELHQLGQEIKEFDKGVGTSINNWVLVLLYIAAISTGLFASNLLANPSIVLGVITAGTMASLSVSALMKLKKDTHDKLIKKLESPECRKLIEALGKSLVSFKRHFPNFDFKIVGHSLGGIIAELCAVKIGVECITFESPGALEILEQLSEYKDKPRKIVNYLSAPNIVNTLNHHPGTTYRIILPHTVGFSPIHAVNCVVQSASRVLTYASFGTVAAGKVFAVKGAVTVGKKVGLSALGTKLAGGIAGLWRDFNWVKKQHSIDNIVIYLQSSDNPQLVKMESWPWVYWKRNILKELARDFVPLQKDKAGIRNLMDEEGMREAQIKRIPEYKEA</sequence>
<evidence type="ECO:0000313" key="5">
    <source>
        <dbReference type="Proteomes" id="UP000232688"/>
    </source>
</evidence>
<protein>
    <submittedName>
        <fullName evidence="3">Uncharacterized protein</fullName>
    </submittedName>
</protein>
<keyword evidence="1" id="KW-1133">Transmembrane helix</keyword>
<dbReference type="VEuPathDB" id="FungiDB:FUN_022755"/>
<feature type="transmembrane region" description="Helical" evidence="1">
    <location>
        <begin position="135"/>
        <end position="157"/>
    </location>
</feature>
<proteinExistence type="predicted"/>
<dbReference type="EMBL" id="CAGKOT010000052">
    <property type="protein sequence ID" value="CAB5384700.1"/>
    <property type="molecule type" value="Genomic_DNA"/>
</dbReference>
<reference evidence="2" key="5">
    <citation type="submission" date="2020-05" db="EMBL/GenBank/DDBJ databases">
        <authorList>
            <person name="Rincon C."/>
            <person name="Sanders R I."/>
            <person name="Robbins C."/>
            <person name="Chaturvedi A."/>
        </authorList>
    </citation>
    <scope>NUCLEOTIDE SEQUENCE</scope>
    <source>
        <strain evidence="2">CHB12</strain>
    </source>
</reference>
<dbReference type="Proteomes" id="UP000232722">
    <property type="component" value="Unassembled WGS sequence"/>
</dbReference>
<dbReference type="OrthoDB" id="406844at2759"/>
<reference evidence="4 5" key="4">
    <citation type="submission" date="2017-10" db="EMBL/GenBank/DDBJ databases">
        <title>Genome analyses suggest a sexual origin of heterokaryosis in a supposedly ancient asexual fungus.</title>
        <authorList>
            <person name="Corradi N."/>
            <person name="Sedzielewska K."/>
            <person name="Noel J."/>
            <person name="Charron P."/>
            <person name="Farinelli L."/>
            <person name="Marton T."/>
            <person name="Kruger M."/>
            <person name="Pelin A."/>
            <person name="Brachmann A."/>
            <person name="Corradi N."/>
        </authorList>
    </citation>
    <scope>NUCLEOTIDE SEQUENCE [LARGE SCALE GENOMIC DNA]</scope>
    <source>
        <strain evidence="4 5">A1</strain>
    </source>
</reference>
<evidence type="ECO:0000313" key="4">
    <source>
        <dbReference type="EMBL" id="PKC56957.1"/>
    </source>
</evidence>
<dbReference type="AlphaFoldDB" id="A0A2I1FBP5"/>
<keyword evidence="1" id="KW-0472">Membrane</keyword>
<accession>A0A2I1FBP5</accession>
<name>A0A2I1FBP5_9GLOM</name>
<comment type="caution">
    <text evidence="3">The sequence shown here is derived from an EMBL/GenBank/DDBJ whole genome shotgun (WGS) entry which is preliminary data.</text>
</comment>
<dbReference type="EMBL" id="LLXJ01000046">
    <property type="protein sequence ID" value="PKC16473.1"/>
    <property type="molecule type" value="Genomic_DNA"/>
</dbReference>
<dbReference type="InterPro" id="IPR029058">
    <property type="entry name" value="AB_hydrolase_fold"/>
</dbReference>
<reference evidence="4 5" key="3">
    <citation type="submission" date="2017-10" db="EMBL/GenBank/DDBJ databases">
        <title>Extensive intraspecific genome diversity in a model arbuscular mycorrhizal fungus.</title>
        <authorList>
            <person name="Chen E.C.H."/>
            <person name="Morin E."/>
            <person name="Baudet D."/>
            <person name="Noel J."/>
            <person name="Ndikumana S."/>
            <person name="Charron P."/>
            <person name="St-Onge C."/>
            <person name="Giorgi J."/>
            <person name="Grigoriev I.V."/>
            <person name="Roux C."/>
            <person name="Martin F.M."/>
            <person name="Corradi N."/>
        </authorList>
    </citation>
    <scope>NUCLEOTIDE SEQUENCE [LARGE SCALE GENOMIC DNA]</scope>
    <source>
        <strain evidence="4 5">A1</strain>
    </source>
</reference>
<dbReference type="Proteomes" id="UP000684084">
    <property type="component" value="Unassembled WGS sequence"/>
</dbReference>
<gene>
    <name evidence="2" type="ORF">CHRIB12_LOCUS18971</name>
    <name evidence="4" type="ORF">RhiirA1_446365</name>
    <name evidence="3" type="ORF">RhiirA5_407006</name>
</gene>
<dbReference type="Gene3D" id="3.40.50.1820">
    <property type="entry name" value="alpha/beta hydrolase"/>
    <property type="match status" value="2"/>
</dbReference>
<feature type="transmembrane region" description="Helical" evidence="1">
    <location>
        <begin position="163"/>
        <end position="184"/>
    </location>
</feature>
<evidence type="ECO:0000313" key="6">
    <source>
        <dbReference type="Proteomes" id="UP000232722"/>
    </source>
</evidence>
<evidence type="ECO:0000313" key="2">
    <source>
        <dbReference type="EMBL" id="CAB5384700.1"/>
    </source>
</evidence>
<organism evidence="3 6">
    <name type="scientific">Rhizophagus irregularis</name>
    <dbReference type="NCBI Taxonomy" id="588596"/>
    <lineage>
        <taxon>Eukaryota</taxon>
        <taxon>Fungi</taxon>
        <taxon>Fungi incertae sedis</taxon>
        <taxon>Mucoromycota</taxon>
        <taxon>Glomeromycotina</taxon>
        <taxon>Glomeromycetes</taxon>
        <taxon>Glomerales</taxon>
        <taxon>Glomeraceae</taxon>
        <taxon>Rhizophagus</taxon>
    </lineage>
</organism>